<keyword evidence="2" id="KW-1185">Reference proteome</keyword>
<protein>
    <submittedName>
        <fullName evidence="1">Uncharacterized protein</fullName>
    </submittedName>
</protein>
<dbReference type="AlphaFoldDB" id="A0A0V1IML6"/>
<dbReference type="EMBL" id="JYDS01000135">
    <property type="protein sequence ID" value="KRZ23812.1"/>
    <property type="molecule type" value="Genomic_DNA"/>
</dbReference>
<dbReference type="Proteomes" id="UP000054805">
    <property type="component" value="Unassembled WGS sequence"/>
</dbReference>
<reference evidence="1 2" key="1">
    <citation type="submission" date="2015-01" db="EMBL/GenBank/DDBJ databases">
        <title>Evolution of Trichinella species and genotypes.</title>
        <authorList>
            <person name="Korhonen P.K."/>
            <person name="Edoardo P."/>
            <person name="Giuseppe L.R."/>
            <person name="Gasser R.B."/>
        </authorList>
    </citation>
    <scope>NUCLEOTIDE SEQUENCE [LARGE SCALE GENOMIC DNA]</scope>
    <source>
        <strain evidence="1">ISS588</strain>
    </source>
</reference>
<evidence type="ECO:0000313" key="2">
    <source>
        <dbReference type="Proteomes" id="UP000054805"/>
    </source>
</evidence>
<sequence>MNKKSASPVNVHRVSIDHFPRCFKLLRVELSEQRYRCHPNYLNIFKMCKSRIMNLKLADCYYVQMIKWLRKRNPDKSKWNSEKFIHLPECCHGDNGVPESSWDALHDGGEDDNCHGQGEDQKSQFTGATFQRTLGVAGKFENTKHAKHPERDKCTADVFVALQTKANVIGKNGHHVDDTHHGSHEFVPVWSRIKTQQIFNCKNDHTSGVDYKKLNVVQITAGDRLRDGAFNGHDGFAGYGLDHIAEHGDGNEKASHANAGVLLWGFSKARHIFSLISKFGKIAFLESVSECSSIRRS</sequence>
<proteinExistence type="predicted"/>
<accession>A0A0V1IML6</accession>
<comment type="caution">
    <text evidence="1">The sequence shown here is derived from an EMBL/GenBank/DDBJ whole genome shotgun (WGS) entry which is preliminary data.</text>
</comment>
<name>A0A0V1IML6_TRIPS</name>
<evidence type="ECO:0000313" key="1">
    <source>
        <dbReference type="EMBL" id="KRZ23812.1"/>
    </source>
</evidence>
<gene>
    <name evidence="1" type="ORF">T4B_3222</name>
</gene>
<organism evidence="1 2">
    <name type="scientific">Trichinella pseudospiralis</name>
    <name type="common">Parasitic roundworm</name>
    <dbReference type="NCBI Taxonomy" id="6337"/>
    <lineage>
        <taxon>Eukaryota</taxon>
        <taxon>Metazoa</taxon>
        <taxon>Ecdysozoa</taxon>
        <taxon>Nematoda</taxon>
        <taxon>Enoplea</taxon>
        <taxon>Dorylaimia</taxon>
        <taxon>Trichinellida</taxon>
        <taxon>Trichinellidae</taxon>
        <taxon>Trichinella</taxon>
    </lineage>
</organism>